<protein>
    <submittedName>
        <fullName evidence="1">Uncharacterized protein</fullName>
    </submittedName>
</protein>
<name>A0ABV9NT24_9BACI</name>
<gene>
    <name evidence="1" type="ORF">ACFO4L_01725</name>
</gene>
<evidence type="ECO:0000313" key="1">
    <source>
        <dbReference type="EMBL" id="MFC4735292.1"/>
    </source>
</evidence>
<accession>A0ABV9NT24</accession>
<dbReference type="RefSeq" id="WP_377907918.1">
    <property type="nucleotide sequence ID" value="NZ_JBHSGK010000003.1"/>
</dbReference>
<organism evidence="1 2">
    <name type="scientific">Bacillus daqingensis</name>
    <dbReference type="NCBI Taxonomy" id="872396"/>
    <lineage>
        <taxon>Bacteria</taxon>
        <taxon>Bacillati</taxon>
        <taxon>Bacillota</taxon>
        <taxon>Bacilli</taxon>
        <taxon>Bacillales</taxon>
        <taxon>Bacillaceae</taxon>
        <taxon>Bacillus</taxon>
    </lineage>
</organism>
<comment type="caution">
    <text evidence="1">The sequence shown here is derived from an EMBL/GenBank/DDBJ whole genome shotgun (WGS) entry which is preliminary data.</text>
</comment>
<proteinExistence type="predicted"/>
<keyword evidence="2" id="KW-1185">Reference proteome</keyword>
<evidence type="ECO:0000313" key="2">
    <source>
        <dbReference type="Proteomes" id="UP001595896"/>
    </source>
</evidence>
<dbReference type="Proteomes" id="UP001595896">
    <property type="component" value="Unassembled WGS sequence"/>
</dbReference>
<sequence>MATVHVMMLVRQAMIALAGAAGISILFFQGIEFIKALISVLHQ</sequence>
<reference evidence="2" key="1">
    <citation type="journal article" date="2019" name="Int. J. Syst. Evol. Microbiol.">
        <title>The Global Catalogue of Microorganisms (GCM) 10K type strain sequencing project: providing services to taxonomists for standard genome sequencing and annotation.</title>
        <authorList>
            <consortium name="The Broad Institute Genomics Platform"/>
            <consortium name="The Broad Institute Genome Sequencing Center for Infectious Disease"/>
            <person name="Wu L."/>
            <person name="Ma J."/>
        </authorList>
    </citation>
    <scope>NUCLEOTIDE SEQUENCE [LARGE SCALE GENOMIC DNA]</scope>
    <source>
        <strain evidence="2">JCM 12165</strain>
    </source>
</reference>
<dbReference type="EMBL" id="JBHSGK010000003">
    <property type="protein sequence ID" value="MFC4735292.1"/>
    <property type="molecule type" value="Genomic_DNA"/>
</dbReference>